<protein>
    <submittedName>
        <fullName evidence="1">Uncharacterized protein</fullName>
    </submittedName>
</protein>
<name>A0A6I3UZB5_STREE</name>
<evidence type="ECO:0000313" key="1">
    <source>
        <dbReference type="EMBL" id="MTW00029.1"/>
    </source>
</evidence>
<comment type="caution">
    <text evidence="1">The sequence shown here is derived from an EMBL/GenBank/DDBJ whole genome shotgun (WGS) entry which is preliminary data.</text>
</comment>
<dbReference type="EMBL" id="WNIA01000595">
    <property type="protein sequence ID" value="MTW00029.1"/>
    <property type="molecule type" value="Genomic_DNA"/>
</dbReference>
<organism evidence="1 2">
    <name type="scientific">Streptococcus pneumoniae</name>
    <dbReference type="NCBI Taxonomy" id="1313"/>
    <lineage>
        <taxon>Bacteria</taxon>
        <taxon>Bacillati</taxon>
        <taxon>Bacillota</taxon>
        <taxon>Bacilli</taxon>
        <taxon>Lactobacillales</taxon>
        <taxon>Streptococcaceae</taxon>
        <taxon>Streptococcus</taxon>
    </lineage>
</organism>
<reference evidence="1 2" key="1">
    <citation type="submission" date="2019-11" db="EMBL/GenBank/DDBJ databases">
        <title>Growth characteristics of pneumococcus vary with the chemical composition of the capsule and with environmental conditions.</title>
        <authorList>
            <person name="Tothpal A."/>
            <person name="Desobry K."/>
            <person name="Joshi S."/>
            <person name="Wyllie A.L."/>
            <person name="Weinberger D.M."/>
        </authorList>
    </citation>
    <scope>NUCLEOTIDE SEQUENCE [LARGE SCALE GENOMIC DNA]</scope>
    <source>
        <strain evidence="2">pnumococcus19F</strain>
    </source>
</reference>
<proteinExistence type="predicted"/>
<feature type="non-terminal residue" evidence="1">
    <location>
        <position position="83"/>
    </location>
</feature>
<dbReference type="Proteomes" id="UP000437160">
    <property type="component" value="Unassembled WGS sequence"/>
</dbReference>
<evidence type="ECO:0000313" key="2">
    <source>
        <dbReference type="Proteomes" id="UP000437160"/>
    </source>
</evidence>
<accession>A0A6I3UZB5</accession>
<gene>
    <name evidence="1" type="ORF">GM536_13530</name>
</gene>
<dbReference type="AlphaFoldDB" id="A0A6I3UZB5"/>
<sequence length="83" mass="10107">MVLFEELRSYINKARYKEVNVQEIDYPTFYDEENGKLIIVYNEQITQDDSLREKINNISKSIREIIKNHVEYNLWNTYFLVLV</sequence>